<dbReference type="HAMAP" id="MF_00135">
    <property type="entry name" value="PRAI"/>
    <property type="match status" value="1"/>
</dbReference>
<comment type="similarity">
    <text evidence="9">Belongs to the TrpF family.</text>
</comment>
<dbReference type="CDD" id="cd00405">
    <property type="entry name" value="PRAI"/>
    <property type="match status" value="1"/>
</dbReference>
<dbReference type="Pfam" id="PF00697">
    <property type="entry name" value="PRAI"/>
    <property type="match status" value="1"/>
</dbReference>
<evidence type="ECO:0000256" key="2">
    <source>
        <dbReference type="ARBA" id="ARBA00004664"/>
    </source>
</evidence>
<dbReference type="PANTHER" id="PTHR42894">
    <property type="entry name" value="N-(5'-PHOSPHORIBOSYL)ANTHRANILATE ISOMERASE"/>
    <property type="match status" value="1"/>
</dbReference>
<dbReference type="Proteomes" id="UP001164803">
    <property type="component" value="Chromosome"/>
</dbReference>
<keyword evidence="6 9" id="KW-0822">Tryptophan biosynthesis</keyword>
<keyword evidence="7 9" id="KW-0057">Aromatic amino acid biosynthesis</keyword>
<feature type="domain" description="N-(5'phosphoribosyl) anthranilate isomerase (PRAI)" evidence="10">
    <location>
        <begin position="7"/>
        <end position="219"/>
    </location>
</feature>
<keyword evidence="12" id="KW-1185">Reference proteome</keyword>
<evidence type="ECO:0000259" key="10">
    <source>
        <dbReference type="Pfam" id="PF00697"/>
    </source>
</evidence>
<reference evidence="11" key="1">
    <citation type="submission" date="2022-08" db="EMBL/GenBank/DDBJ databases">
        <title>Alicyclobacillus dauci DSM2870, complete genome.</title>
        <authorList>
            <person name="Wang Q."/>
            <person name="Cai R."/>
            <person name="Wang Z."/>
        </authorList>
    </citation>
    <scope>NUCLEOTIDE SEQUENCE</scope>
    <source>
        <strain evidence="11">DSM 28700</strain>
    </source>
</reference>
<evidence type="ECO:0000256" key="8">
    <source>
        <dbReference type="ARBA" id="ARBA00023235"/>
    </source>
</evidence>
<evidence type="ECO:0000256" key="3">
    <source>
        <dbReference type="ARBA" id="ARBA00012572"/>
    </source>
</evidence>
<evidence type="ECO:0000256" key="1">
    <source>
        <dbReference type="ARBA" id="ARBA00001164"/>
    </source>
</evidence>
<accession>A0ABY6YX21</accession>
<comment type="pathway">
    <text evidence="2 9">Amino-acid biosynthesis; L-tryptophan biosynthesis; L-tryptophan from chorismate: step 3/5.</text>
</comment>
<name>A0ABY6YX21_9BACL</name>
<dbReference type="PANTHER" id="PTHR42894:SF1">
    <property type="entry name" value="N-(5'-PHOSPHORIBOSYL)ANTHRANILATE ISOMERASE"/>
    <property type="match status" value="1"/>
</dbReference>
<dbReference type="RefSeq" id="WP_268042042.1">
    <property type="nucleotide sequence ID" value="NZ_CP104064.1"/>
</dbReference>
<dbReference type="SUPFAM" id="SSF51366">
    <property type="entry name" value="Ribulose-phoshate binding barrel"/>
    <property type="match status" value="1"/>
</dbReference>
<dbReference type="EMBL" id="CP104064">
    <property type="protein sequence ID" value="WAH35127.1"/>
    <property type="molecule type" value="Genomic_DNA"/>
</dbReference>
<evidence type="ECO:0000256" key="4">
    <source>
        <dbReference type="ARBA" id="ARBA00022272"/>
    </source>
</evidence>
<dbReference type="InterPro" id="IPR044643">
    <property type="entry name" value="TrpF_fam"/>
</dbReference>
<dbReference type="Gene3D" id="3.20.20.70">
    <property type="entry name" value="Aldolase class I"/>
    <property type="match status" value="1"/>
</dbReference>
<keyword evidence="8 9" id="KW-0413">Isomerase</keyword>
<keyword evidence="5 9" id="KW-0028">Amino-acid biosynthesis</keyword>
<dbReference type="EC" id="5.3.1.24" evidence="3 9"/>
<dbReference type="InterPro" id="IPR001240">
    <property type="entry name" value="PRAI_dom"/>
</dbReference>
<evidence type="ECO:0000256" key="7">
    <source>
        <dbReference type="ARBA" id="ARBA00023141"/>
    </source>
</evidence>
<sequence length="223" mass="23939">MTTQAQVKICGLRPGDDLQFTAHPFVTHVGIIFVPPSKRYVDPAAARTITSNVHHSCRTVGVFANAPMADVLKVVRESGVRVAQLHGDESVADCTVLRDAGLDVWKVLKVPTTVTQGADLDRLTREIELYADVTNGLLLDASPPTGAKVTGGYGRTFDWSCLQQLTPHLVGMNWWVAGGIGPDNVRSLLDSCQPTGVDVSSGVEVDGRKNTQRIVQLLEAVNG</sequence>
<evidence type="ECO:0000313" key="11">
    <source>
        <dbReference type="EMBL" id="WAH35127.1"/>
    </source>
</evidence>
<dbReference type="InterPro" id="IPR011060">
    <property type="entry name" value="RibuloseP-bd_barrel"/>
</dbReference>
<comment type="catalytic activity">
    <reaction evidence="1 9">
        <text>N-(5-phospho-beta-D-ribosyl)anthranilate = 1-(2-carboxyphenylamino)-1-deoxy-D-ribulose 5-phosphate</text>
        <dbReference type="Rhea" id="RHEA:21540"/>
        <dbReference type="ChEBI" id="CHEBI:18277"/>
        <dbReference type="ChEBI" id="CHEBI:58613"/>
        <dbReference type="EC" id="5.3.1.24"/>
    </reaction>
</comment>
<evidence type="ECO:0000313" key="12">
    <source>
        <dbReference type="Proteomes" id="UP001164803"/>
    </source>
</evidence>
<organism evidence="11 12">
    <name type="scientific">Alicyclobacillus dauci</name>
    <dbReference type="NCBI Taxonomy" id="1475485"/>
    <lineage>
        <taxon>Bacteria</taxon>
        <taxon>Bacillati</taxon>
        <taxon>Bacillota</taxon>
        <taxon>Bacilli</taxon>
        <taxon>Bacillales</taxon>
        <taxon>Alicyclobacillaceae</taxon>
        <taxon>Alicyclobacillus</taxon>
    </lineage>
</organism>
<evidence type="ECO:0000256" key="6">
    <source>
        <dbReference type="ARBA" id="ARBA00022822"/>
    </source>
</evidence>
<dbReference type="InterPro" id="IPR013785">
    <property type="entry name" value="Aldolase_TIM"/>
</dbReference>
<protein>
    <recommendedName>
        <fullName evidence="4 9">N-(5'-phosphoribosyl)anthranilate isomerase</fullName>
        <shortName evidence="9">PRAI</shortName>
        <ecNumber evidence="3 9">5.3.1.24</ecNumber>
    </recommendedName>
</protein>
<gene>
    <name evidence="9" type="primary">trpF</name>
    <name evidence="11" type="ORF">NZD86_12435</name>
</gene>
<proteinExistence type="inferred from homology"/>
<dbReference type="GO" id="GO:0016853">
    <property type="term" value="F:isomerase activity"/>
    <property type="evidence" value="ECO:0007669"/>
    <property type="project" value="UniProtKB-KW"/>
</dbReference>
<evidence type="ECO:0000256" key="5">
    <source>
        <dbReference type="ARBA" id="ARBA00022605"/>
    </source>
</evidence>
<evidence type="ECO:0000256" key="9">
    <source>
        <dbReference type="HAMAP-Rule" id="MF_00135"/>
    </source>
</evidence>